<evidence type="ECO:0000256" key="3">
    <source>
        <dbReference type="ARBA" id="ARBA00022833"/>
    </source>
</evidence>
<accession>A0A6M2D428</accession>
<sequence length="570" mass="64149">MPDHAGRQALHRLCDSVSGANWRPTRFEDEFALSLYACHVCHVIPSTTILLPCSHCLCEHCVMECDVQDGGNVCPLDTEPFCQEDCQKIKLPDKKKNLTAHCWNEANGCQFMGTIEAVLQHFEGECAFHALQCPRCERRLLRTDIAAHYVAGCHRGAPYGSAVQPNQQDSSPISCEKSISEMLSALQRQVYGLSRTSDSARLNDICHTVRAFESRCLRVMKDVELNVASMLTQQLNTGLEEVKMLVRDPLSDQLSSLQSQVNEIFEHSRLHDASAVQEVVREIRDSQSELKRDVQATSQLMGSMLSDSEGKIKESLTALLQELVQALKTHELEMKERVSKVEANLCSKITEQQQSLKGALDSHNNISTETETPVGVAALGRGEVPLNLQEGLIPLKLELFTHETLKTVEFLRQDVHRREKQPWVSVHTADWDTYDVMRHNVSQYPCICVTLNNAEKIFCAENELSIVANFVHRREMHIQITFYSSHPLEPWLFIYVDCVKAFGNSGFPFTKITVQADGRPFHEYGGQTNCATCSGKNIPHRIAKFKAEKEQLAKDGVIVDGELELLIKFQ</sequence>
<dbReference type="PROSITE" id="PS00518">
    <property type="entry name" value="ZF_RING_1"/>
    <property type="match status" value="1"/>
</dbReference>
<evidence type="ECO:0000256" key="2">
    <source>
        <dbReference type="ARBA" id="ARBA00022771"/>
    </source>
</evidence>
<dbReference type="PROSITE" id="PS50089">
    <property type="entry name" value="ZF_RING_2"/>
    <property type="match status" value="1"/>
</dbReference>
<dbReference type="SUPFAM" id="SSF49599">
    <property type="entry name" value="TRAF domain-like"/>
    <property type="match status" value="1"/>
</dbReference>
<feature type="domain" description="RING-type" evidence="5">
    <location>
        <begin position="38"/>
        <end position="78"/>
    </location>
</feature>
<dbReference type="VEuPathDB" id="VectorBase:LOC119176117"/>
<dbReference type="OrthoDB" id="10420047at2759"/>
<dbReference type="Gene3D" id="3.30.40.10">
    <property type="entry name" value="Zinc/RING finger domain, C3HC4 (zinc finger)"/>
    <property type="match status" value="1"/>
</dbReference>
<dbReference type="AlphaFoldDB" id="A0A6M2D428"/>
<evidence type="ECO:0000259" key="5">
    <source>
        <dbReference type="PROSITE" id="PS50089"/>
    </source>
</evidence>
<name>A0A6M2D428_RHIMP</name>
<keyword evidence="1" id="KW-0479">Metal-binding</keyword>
<keyword evidence="6" id="KW-0675">Receptor</keyword>
<reference evidence="6" key="1">
    <citation type="submission" date="2019-09" db="EMBL/GenBank/DDBJ databases">
        <title>Organ-specific transcriptomic study of the physiology of the cattle tick, Rhipicephalus microplus.</title>
        <authorList>
            <person name="Tirloni L."/>
            <person name="Braz G."/>
            <person name="Gandara A.C.P."/>
            <person name="Sabadin G.A."/>
            <person name="da Silva R.M."/>
            <person name="Guizzo M.G."/>
            <person name="Machado J.A."/>
            <person name="Costa E.P."/>
            <person name="Gomes H.F."/>
            <person name="Moraes J."/>
            <person name="Mota M.B.S."/>
            <person name="Mesquita R.D."/>
            <person name="Alvarenga P.H."/>
            <person name="Alves F."/>
            <person name="Seixas A."/>
            <person name="da Fonseca R.N."/>
            <person name="Fogaca A."/>
            <person name="Logullo C."/>
            <person name="Tanaka A."/>
            <person name="Daffre S."/>
            <person name="Termignoni C."/>
            <person name="Vaz I.S.Jr."/>
            <person name="Oliveira P.L."/>
            <person name="Ribeiro J.M."/>
        </authorList>
    </citation>
    <scope>NUCLEOTIDE SEQUENCE</scope>
    <source>
        <strain evidence="6">Porto Alegre</strain>
    </source>
</reference>
<dbReference type="GO" id="GO:0008270">
    <property type="term" value="F:zinc ion binding"/>
    <property type="evidence" value="ECO:0007669"/>
    <property type="project" value="UniProtKB-KW"/>
</dbReference>
<evidence type="ECO:0000313" key="6">
    <source>
        <dbReference type="EMBL" id="NOV40746.1"/>
    </source>
</evidence>
<keyword evidence="3" id="KW-0862">Zinc</keyword>
<dbReference type="InterPro" id="IPR013083">
    <property type="entry name" value="Znf_RING/FYVE/PHD"/>
</dbReference>
<evidence type="ECO:0000256" key="1">
    <source>
        <dbReference type="ARBA" id="ARBA00022723"/>
    </source>
</evidence>
<evidence type="ECO:0000256" key="4">
    <source>
        <dbReference type="PROSITE-ProRule" id="PRU00175"/>
    </source>
</evidence>
<dbReference type="InterPro" id="IPR017907">
    <property type="entry name" value="Znf_RING_CS"/>
</dbReference>
<protein>
    <submittedName>
        <fullName evidence="6">Putative tnf receptor-associated factor 6 ovary overexpressed</fullName>
    </submittedName>
</protein>
<dbReference type="CDD" id="cd16449">
    <property type="entry name" value="RING-HC"/>
    <property type="match status" value="1"/>
</dbReference>
<dbReference type="InterPro" id="IPR001841">
    <property type="entry name" value="Znf_RING"/>
</dbReference>
<dbReference type="EMBL" id="GHWJ01008009">
    <property type="protein sequence ID" value="NOV40746.1"/>
    <property type="molecule type" value="Transcribed_RNA"/>
</dbReference>
<organism evidence="6">
    <name type="scientific">Rhipicephalus microplus</name>
    <name type="common">Cattle tick</name>
    <name type="synonym">Boophilus microplus</name>
    <dbReference type="NCBI Taxonomy" id="6941"/>
    <lineage>
        <taxon>Eukaryota</taxon>
        <taxon>Metazoa</taxon>
        <taxon>Ecdysozoa</taxon>
        <taxon>Arthropoda</taxon>
        <taxon>Chelicerata</taxon>
        <taxon>Arachnida</taxon>
        <taxon>Acari</taxon>
        <taxon>Parasitiformes</taxon>
        <taxon>Ixodida</taxon>
        <taxon>Ixodoidea</taxon>
        <taxon>Ixodidae</taxon>
        <taxon>Rhipicephalinae</taxon>
        <taxon>Rhipicephalus</taxon>
        <taxon>Boophilus</taxon>
    </lineage>
</organism>
<keyword evidence="2 4" id="KW-0863">Zinc-finger</keyword>
<proteinExistence type="predicted"/>